<evidence type="ECO:0000313" key="2">
    <source>
        <dbReference type="EMBL" id="KAH6600032.1"/>
    </source>
</evidence>
<protein>
    <recommendedName>
        <fullName evidence="4">S1-like domain-containing protein</fullName>
    </recommendedName>
</protein>
<evidence type="ECO:0008006" key="4">
    <source>
        <dbReference type="Google" id="ProtNLM"/>
    </source>
</evidence>
<sequence length="222" mass="24162">MGRRRTQQTALEQQPEPTDEQLIAKVLEVRGGGLYNVAVALPAALADTINTTDMSAKSSEKSGFASTATLTQGLSSDAAVVTAIDMASLGTPCVDFPCALQMLVLLPSKFQKLIWIKTGSFVIISITAHSKTKVKGEIAHVLFPDNIKYLKSVSKWPAVFDKGVCSALEDVSFRETDNIERDLKADHIPMVDDNDEYTGDQTDDDDLFVNNNHGCSDDEYSD</sequence>
<evidence type="ECO:0000256" key="1">
    <source>
        <dbReference type="ARBA" id="ARBA00022884"/>
    </source>
</evidence>
<dbReference type="InterPro" id="IPR001253">
    <property type="entry name" value="TIF_eIF-1A"/>
</dbReference>
<organism evidence="2 3">
    <name type="scientific">Batrachochytrium salamandrivorans</name>
    <dbReference type="NCBI Taxonomy" id="1357716"/>
    <lineage>
        <taxon>Eukaryota</taxon>
        <taxon>Fungi</taxon>
        <taxon>Fungi incertae sedis</taxon>
        <taxon>Chytridiomycota</taxon>
        <taxon>Chytridiomycota incertae sedis</taxon>
        <taxon>Chytridiomycetes</taxon>
        <taxon>Rhizophydiales</taxon>
        <taxon>Rhizophydiales incertae sedis</taxon>
        <taxon>Batrachochytrium</taxon>
    </lineage>
</organism>
<dbReference type="Gene3D" id="2.40.50.140">
    <property type="entry name" value="Nucleic acid-binding proteins"/>
    <property type="match status" value="1"/>
</dbReference>
<dbReference type="InterPro" id="IPR012340">
    <property type="entry name" value="NA-bd_OB-fold"/>
</dbReference>
<dbReference type="SUPFAM" id="SSF50249">
    <property type="entry name" value="Nucleic acid-binding proteins"/>
    <property type="match status" value="1"/>
</dbReference>
<dbReference type="PANTHER" id="PTHR21641">
    <property type="entry name" value="TRANSLATION INITIATION FACTOR-RELATED"/>
    <property type="match status" value="1"/>
</dbReference>
<accession>A0ABQ8FKW5</accession>
<reference evidence="2 3" key="1">
    <citation type="submission" date="2021-02" db="EMBL/GenBank/DDBJ databases">
        <title>Variation within the Batrachochytrium salamandrivorans European outbreak.</title>
        <authorList>
            <person name="Kelly M."/>
            <person name="Pasmans F."/>
            <person name="Shea T.P."/>
            <person name="Munoz J.F."/>
            <person name="Carranza S."/>
            <person name="Cuomo C.A."/>
            <person name="Martel A."/>
        </authorList>
    </citation>
    <scope>NUCLEOTIDE SEQUENCE [LARGE SCALE GENOMIC DNA]</scope>
    <source>
        <strain evidence="2 3">AMFP18/2</strain>
    </source>
</reference>
<evidence type="ECO:0000313" key="3">
    <source>
        <dbReference type="Proteomes" id="UP001648503"/>
    </source>
</evidence>
<comment type="caution">
    <text evidence="2">The sequence shown here is derived from an EMBL/GenBank/DDBJ whole genome shotgun (WGS) entry which is preliminary data.</text>
</comment>
<dbReference type="InterPro" id="IPR039294">
    <property type="entry name" value="EIF1AD"/>
</dbReference>
<keyword evidence="3" id="KW-1185">Reference proteome</keyword>
<dbReference type="PANTHER" id="PTHR21641:SF0">
    <property type="entry name" value="RNA-BINDING PROTEIN EIF1AD-RELATED"/>
    <property type="match status" value="1"/>
</dbReference>
<dbReference type="EMBL" id="JAFCIX010000051">
    <property type="protein sequence ID" value="KAH6600032.1"/>
    <property type="molecule type" value="Genomic_DNA"/>
</dbReference>
<dbReference type="SMART" id="SM00652">
    <property type="entry name" value="eIF1a"/>
    <property type="match status" value="1"/>
</dbReference>
<dbReference type="Proteomes" id="UP001648503">
    <property type="component" value="Unassembled WGS sequence"/>
</dbReference>
<name>A0ABQ8FKW5_9FUNG</name>
<proteinExistence type="predicted"/>
<gene>
    <name evidence="2" type="ORF">BASA50_002619</name>
</gene>
<keyword evidence="1" id="KW-0694">RNA-binding</keyword>